<keyword evidence="1" id="KW-0472">Membrane</keyword>
<evidence type="ECO:0008006" key="4">
    <source>
        <dbReference type="Google" id="ProtNLM"/>
    </source>
</evidence>
<feature type="transmembrane region" description="Helical" evidence="1">
    <location>
        <begin position="12"/>
        <end position="34"/>
    </location>
</feature>
<protein>
    <recommendedName>
        <fullName evidence="4">BofC C-terminal domain-containing protein</fullName>
    </recommendedName>
</protein>
<keyword evidence="1" id="KW-0812">Transmembrane</keyword>
<proteinExistence type="predicted"/>
<reference evidence="2 3" key="1">
    <citation type="submission" date="2017-02" db="EMBL/GenBank/DDBJ databases">
        <authorList>
            <person name="Peterson S.W."/>
        </authorList>
    </citation>
    <scope>NUCLEOTIDE SEQUENCE [LARGE SCALE GENOMIC DNA]</scope>
    <source>
        <strain evidence="2 3">DSM 15102</strain>
    </source>
</reference>
<dbReference type="AlphaFoldDB" id="A0A1T4K1J4"/>
<organism evidence="2 3">
    <name type="scientific">Garciella nitratireducens DSM 15102</name>
    <dbReference type="NCBI Taxonomy" id="1121911"/>
    <lineage>
        <taxon>Bacteria</taxon>
        <taxon>Bacillati</taxon>
        <taxon>Bacillota</taxon>
        <taxon>Clostridia</taxon>
        <taxon>Eubacteriales</taxon>
        <taxon>Eubacteriaceae</taxon>
        <taxon>Garciella</taxon>
    </lineage>
</organism>
<gene>
    <name evidence="2" type="ORF">SAMN02745973_00285</name>
</gene>
<dbReference type="EMBL" id="FUWV01000001">
    <property type="protein sequence ID" value="SJZ36346.1"/>
    <property type="molecule type" value="Genomic_DNA"/>
</dbReference>
<keyword evidence="1" id="KW-1133">Transmembrane helix</keyword>
<evidence type="ECO:0000313" key="3">
    <source>
        <dbReference type="Proteomes" id="UP000196365"/>
    </source>
</evidence>
<evidence type="ECO:0000313" key="2">
    <source>
        <dbReference type="EMBL" id="SJZ36346.1"/>
    </source>
</evidence>
<accession>A0A1T4K1J4</accession>
<keyword evidence="3" id="KW-1185">Reference proteome</keyword>
<name>A0A1T4K1J4_9FIRM</name>
<sequence length="217" mass="25592">MFKEWISDLKKLLLNKNMIIAFFLLLVIGFTFGYNFTTILDKESQSKQIDIKNDKQNIENVRKNKEDGSNISVNSINEGKDIIKSNTQIIFEREYIKSEYIDKEIEKPSKDILGMNESEIKNYYHDWNIINFDSEELVLRKVIDSYSPNNYKIGVAKKDNVDYIAVYCFNKEGEEFIDYISQTPISMLSKEEQGKFIRGMIFSDINEVYRMLENYDL</sequence>
<evidence type="ECO:0000256" key="1">
    <source>
        <dbReference type="SAM" id="Phobius"/>
    </source>
</evidence>
<dbReference type="RefSeq" id="WP_087677724.1">
    <property type="nucleotide sequence ID" value="NZ_FUWV01000001.1"/>
</dbReference>
<dbReference type="OrthoDB" id="1912898at2"/>
<dbReference type="Proteomes" id="UP000196365">
    <property type="component" value="Unassembled WGS sequence"/>
</dbReference>